<dbReference type="PANTHER" id="PTHR33908">
    <property type="entry name" value="MANNOSYLTRANSFERASE YKCB-RELATED"/>
    <property type="match status" value="1"/>
</dbReference>
<feature type="domain" description="Glycosyltransferase RgtA/B/C/D-like" evidence="9">
    <location>
        <begin position="99"/>
        <end position="259"/>
    </location>
</feature>
<accession>A0A951PNM5</accession>
<sequence>MDGKLAQSWKWRLTGVQFLLIVVLLLGIVFRFVNLDQKVYWGDEAYSSSRISGYTAEEIVQALYTGRELSVEELLFYQNANPERTVGDTLRVIATEAPHHPPLYYIMARVWEEWFGISVGIKRCLPALISLLAFPCLYWLCWELFGSSLTGWIAIALVAVSPIHVLYAQEVREYSLWTVSVLFATASLLYAVRVKTKGSWSLYGLSIAIALYSHLFSGMVVLGHGIYVLSLDGWRWSKRLRDYLFAAAVGLALFIPWILIFIKQESRVSKGWAWVVQDISQLNFYQRWLTNLVRGFFDVQIGNHDPFDLPFGYDQPTTYVIIPIVVLVAYAMYFLFREAPRTVWLLLLVLMASTTLPLVLPDLISGGRRSTIARYQLPSYIGIQLTVAYLLSTKISAVSDHLQQKLWRFITVALISCGVVSCALIAQSDTWWTKYTDYHNAQVARIINQSPAPLVWSDSAPNRILALSHLLGPKVRLQLVEIPSEVPEISKEKLPEIPQNFTDVFFLESTPPDSLLRGELEKHKNYNFELVYKEKISFKDRQTLLWRLKA</sequence>
<feature type="transmembrane region" description="Helical" evidence="8">
    <location>
        <begin position="149"/>
        <end position="168"/>
    </location>
</feature>
<evidence type="ECO:0000256" key="8">
    <source>
        <dbReference type="SAM" id="Phobius"/>
    </source>
</evidence>
<feature type="transmembrane region" description="Helical" evidence="8">
    <location>
        <begin position="317"/>
        <end position="336"/>
    </location>
</feature>
<feature type="transmembrane region" description="Helical" evidence="8">
    <location>
        <begin position="342"/>
        <end position="360"/>
    </location>
</feature>
<dbReference type="GO" id="GO:0005886">
    <property type="term" value="C:plasma membrane"/>
    <property type="evidence" value="ECO:0007669"/>
    <property type="project" value="UniProtKB-SubCell"/>
</dbReference>
<proteinExistence type="predicted"/>
<keyword evidence="7 8" id="KW-0472">Membrane</keyword>
<feature type="transmembrane region" description="Helical" evidence="8">
    <location>
        <begin position="372"/>
        <end position="391"/>
    </location>
</feature>
<protein>
    <submittedName>
        <fullName evidence="10">Glycosyltransferase family 39 protein</fullName>
        <ecNumber evidence="10">2.4.-.-</ecNumber>
    </submittedName>
</protein>
<feature type="transmembrane region" description="Helical" evidence="8">
    <location>
        <begin position="243"/>
        <end position="262"/>
    </location>
</feature>
<gene>
    <name evidence="10" type="ORF">KME25_16710</name>
</gene>
<dbReference type="AlphaFoldDB" id="A0A951PNM5"/>
<organism evidence="10 11">
    <name type="scientific">Symplocastrum torsivum CPER-KK1</name>
    <dbReference type="NCBI Taxonomy" id="450513"/>
    <lineage>
        <taxon>Bacteria</taxon>
        <taxon>Bacillati</taxon>
        <taxon>Cyanobacteriota</taxon>
        <taxon>Cyanophyceae</taxon>
        <taxon>Oscillatoriophycideae</taxon>
        <taxon>Oscillatoriales</taxon>
        <taxon>Microcoleaceae</taxon>
        <taxon>Symplocastrum</taxon>
    </lineage>
</organism>
<dbReference type="Proteomes" id="UP000753908">
    <property type="component" value="Unassembled WGS sequence"/>
</dbReference>
<feature type="transmembrane region" description="Helical" evidence="8">
    <location>
        <begin position="12"/>
        <end position="33"/>
    </location>
</feature>
<dbReference type="EC" id="2.4.-.-" evidence="10"/>
<reference evidence="10" key="2">
    <citation type="journal article" date="2022" name="Microbiol. Resour. Announc.">
        <title>Metagenome Sequencing to Explore Phylogenomics of Terrestrial Cyanobacteria.</title>
        <authorList>
            <person name="Ward R.D."/>
            <person name="Stajich J.E."/>
            <person name="Johansen J.R."/>
            <person name="Huntemann M."/>
            <person name="Clum A."/>
            <person name="Foster B."/>
            <person name="Foster B."/>
            <person name="Roux S."/>
            <person name="Palaniappan K."/>
            <person name="Varghese N."/>
            <person name="Mukherjee S."/>
            <person name="Reddy T.B.K."/>
            <person name="Daum C."/>
            <person name="Copeland A."/>
            <person name="Chen I.A."/>
            <person name="Ivanova N.N."/>
            <person name="Kyrpides N.C."/>
            <person name="Shapiro N."/>
            <person name="Eloe-Fadrosh E.A."/>
            <person name="Pietrasiak N."/>
        </authorList>
    </citation>
    <scope>NUCLEOTIDE SEQUENCE</scope>
    <source>
        <strain evidence="10">CPER-KK1</strain>
    </source>
</reference>
<dbReference type="PANTHER" id="PTHR33908:SF11">
    <property type="entry name" value="MEMBRANE PROTEIN"/>
    <property type="match status" value="1"/>
</dbReference>
<evidence type="ECO:0000313" key="11">
    <source>
        <dbReference type="Proteomes" id="UP000753908"/>
    </source>
</evidence>
<feature type="transmembrane region" description="Helical" evidence="8">
    <location>
        <begin position="125"/>
        <end position="142"/>
    </location>
</feature>
<dbReference type="Pfam" id="PF13231">
    <property type="entry name" value="PMT_2"/>
    <property type="match status" value="1"/>
</dbReference>
<dbReference type="InterPro" id="IPR038731">
    <property type="entry name" value="RgtA/B/C-like"/>
</dbReference>
<reference evidence="10" key="1">
    <citation type="submission" date="2021-05" db="EMBL/GenBank/DDBJ databases">
        <authorList>
            <person name="Pietrasiak N."/>
            <person name="Ward R."/>
            <person name="Stajich J.E."/>
            <person name="Kurbessoian T."/>
        </authorList>
    </citation>
    <scope>NUCLEOTIDE SEQUENCE</scope>
    <source>
        <strain evidence="10">CPER-KK1</strain>
    </source>
</reference>
<keyword evidence="2" id="KW-1003">Cell membrane</keyword>
<name>A0A951PNM5_9CYAN</name>
<feature type="transmembrane region" description="Helical" evidence="8">
    <location>
        <begin position="406"/>
        <end position="426"/>
    </location>
</feature>
<evidence type="ECO:0000256" key="2">
    <source>
        <dbReference type="ARBA" id="ARBA00022475"/>
    </source>
</evidence>
<evidence type="ECO:0000256" key="4">
    <source>
        <dbReference type="ARBA" id="ARBA00022679"/>
    </source>
</evidence>
<evidence type="ECO:0000313" key="10">
    <source>
        <dbReference type="EMBL" id="MBW4546068.1"/>
    </source>
</evidence>
<evidence type="ECO:0000256" key="3">
    <source>
        <dbReference type="ARBA" id="ARBA00022676"/>
    </source>
</evidence>
<keyword evidence="4 10" id="KW-0808">Transferase</keyword>
<feature type="transmembrane region" description="Helical" evidence="8">
    <location>
        <begin position="204"/>
        <end position="231"/>
    </location>
</feature>
<comment type="subcellular location">
    <subcellularLocation>
        <location evidence="1">Cell membrane</location>
        <topology evidence="1">Multi-pass membrane protein</topology>
    </subcellularLocation>
</comment>
<dbReference type="InterPro" id="IPR050297">
    <property type="entry name" value="LipidA_mod_glycosyltrf_83"/>
</dbReference>
<evidence type="ECO:0000256" key="1">
    <source>
        <dbReference type="ARBA" id="ARBA00004651"/>
    </source>
</evidence>
<comment type="caution">
    <text evidence="10">The sequence shown here is derived from an EMBL/GenBank/DDBJ whole genome shotgun (WGS) entry which is preliminary data.</text>
</comment>
<dbReference type="GO" id="GO:0009103">
    <property type="term" value="P:lipopolysaccharide biosynthetic process"/>
    <property type="evidence" value="ECO:0007669"/>
    <property type="project" value="UniProtKB-ARBA"/>
</dbReference>
<keyword evidence="5 8" id="KW-0812">Transmembrane</keyword>
<feature type="transmembrane region" description="Helical" evidence="8">
    <location>
        <begin position="174"/>
        <end position="192"/>
    </location>
</feature>
<evidence type="ECO:0000256" key="5">
    <source>
        <dbReference type="ARBA" id="ARBA00022692"/>
    </source>
</evidence>
<keyword evidence="6 8" id="KW-1133">Transmembrane helix</keyword>
<dbReference type="EMBL" id="JAHHIF010000021">
    <property type="protein sequence ID" value="MBW4546068.1"/>
    <property type="molecule type" value="Genomic_DNA"/>
</dbReference>
<keyword evidence="3 10" id="KW-0328">Glycosyltransferase</keyword>
<dbReference type="GO" id="GO:0016763">
    <property type="term" value="F:pentosyltransferase activity"/>
    <property type="evidence" value="ECO:0007669"/>
    <property type="project" value="TreeGrafter"/>
</dbReference>
<evidence type="ECO:0000256" key="6">
    <source>
        <dbReference type="ARBA" id="ARBA00022989"/>
    </source>
</evidence>
<evidence type="ECO:0000259" key="9">
    <source>
        <dbReference type="Pfam" id="PF13231"/>
    </source>
</evidence>
<evidence type="ECO:0000256" key="7">
    <source>
        <dbReference type="ARBA" id="ARBA00023136"/>
    </source>
</evidence>